<evidence type="ECO:0000256" key="3">
    <source>
        <dbReference type="ARBA" id="ARBA00022989"/>
    </source>
</evidence>
<keyword evidence="3 5" id="KW-1133">Transmembrane helix</keyword>
<feature type="transmembrane region" description="Helical" evidence="5">
    <location>
        <begin position="31"/>
        <end position="54"/>
    </location>
</feature>
<accession>A0ABW8MV16</accession>
<keyword evidence="2 5" id="KW-0812">Transmembrane</keyword>
<evidence type="ECO:0000256" key="2">
    <source>
        <dbReference type="ARBA" id="ARBA00022692"/>
    </source>
</evidence>
<dbReference type="EMBL" id="JBIYDN010000036">
    <property type="protein sequence ID" value="MFK4447561.1"/>
    <property type="molecule type" value="Genomic_DNA"/>
</dbReference>
<name>A0ABW8MV16_9BURK</name>
<protein>
    <submittedName>
        <fullName evidence="6">ABC-type arginine transport system permease subunit</fullName>
    </submittedName>
</protein>
<proteinExistence type="predicted"/>
<evidence type="ECO:0000313" key="6">
    <source>
        <dbReference type="EMBL" id="MFK4447561.1"/>
    </source>
</evidence>
<gene>
    <name evidence="6" type="ORF">ABH943_007598</name>
</gene>
<dbReference type="RefSeq" id="WP_404613268.1">
    <property type="nucleotide sequence ID" value="NZ_JBIYDN010000036.1"/>
</dbReference>
<evidence type="ECO:0000256" key="4">
    <source>
        <dbReference type="ARBA" id="ARBA00023136"/>
    </source>
</evidence>
<keyword evidence="7" id="KW-1185">Reference proteome</keyword>
<dbReference type="InterPro" id="IPR035906">
    <property type="entry name" value="MetI-like_sf"/>
</dbReference>
<evidence type="ECO:0000313" key="7">
    <source>
        <dbReference type="Proteomes" id="UP001620514"/>
    </source>
</evidence>
<dbReference type="Proteomes" id="UP001620514">
    <property type="component" value="Unassembled WGS sequence"/>
</dbReference>
<evidence type="ECO:0000256" key="5">
    <source>
        <dbReference type="SAM" id="Phobius"/>
    </source>
</evidence>
<evidence type="ECO:0000256" key="1">
    <source>
        <dbReference type="ARBA" id="ARBA00004141"/>
    </source>
</evidence>
<reference evidence="6 7" key="2">
    <citation type="submission" date="2024-11" db="EMBL/GenBank/DDBJ databases">
        <title>Using genomics to understand microbial adaptation to soil warming.</title>
        <authorList>
            <person name="Deangelis K.M. PhD."/>
        </authorList>
    </citation>
    <scope>NUCLEOTIDE SEQUENCE [LARGE SCALE GENOMIC DNA]</scope>
    <source>
        <strain evidence="6 7">GAS97</strain>
    </source>
</reference>
<keyword evidence="4 5" id="KW-0472">Membrane</keyword>
<comment type="subcellular location">
    <subcellularLocation>
        <location evidence="1">Membrane</location>
        <topology evidence="1">Multi-pass membrane protein</topology>
    </subcellularLocation>
</comment>
<dbReference type="Gene3D" id="1.10.3720.10">
    <property type="entry name" value="MetI-like"/>
    <property type="match status" value="1"/>
</dbReference>
<organism evidence="6 7">
    <name type="scientific">Caballeronia udeis</name>
    <dbReference type="NCBI Taxonomy" id="1232866"/>
    <lineage>
        <taxon>Bacteria</taxon>
        <taxon>Pseudomonadati</taxon>
        <taxon>Pseudomonadota</taxon>
        <taxon>Betaproteobacteria</taxon>
        <taxon>Burkholderiales</taxon>
        <taxon>Burkholderiaceae</taxon>
        <taxon>Caballeronia</taxon>
    </lineage>
</organism>
<comment type="caution">
    <text evidence="6">The sequence shown here is derived from an EMBL/GenBank/DDBJ whole genome shotgun (WGS) entry which is preliminary data.</text>
</comment>
<sequence>MNSLLKTTSITSVISMEELLRRNQELIQERFMVLELFVVAAVYYLLITTAWDFFQRRIEAHYGRGYVAHGDAAAGCRQRWLNWGARRRAGPPATQPH</sequence>
<reference evidence="6 7" key="1">
    <citation type="submission" date="2024-10" db="EMBL/GenBank/DDBJ databases">
        <authorList>
            <person name="Deangelis K."/>
            <person name="Huntemann M."/>
            <person name="Clum A."/>
            <person name="Wang J."/>
            <person name="Palaniappan K."/>
            <person name="Ritter S."/>
            <person name="Chen I.-M."/>
            <person name="Stamatis D."/>
            <person name="Reddy T."/>
            <person name="O'Malley R."/>
            <person name="Daum C."/>
            <person name="Ng V."/>
            <person name="Ivanova N."/>
            <person name="Kyrpides N."/>
            <person name="Woyke T."/>
        </authorList>
    </citation>
    <scope>NUCLEOTIDE SEQUENCE [LARGE SCALE GENOMIC DNA]</scope>
    <source>
        <strain evidence="6 7">GAS97</strain>
    </source>
</reference>